<dbReference type="EMBL" id="JAJAPX010000004">
    <property type="protein sequence ID" value="MCB4808725.1"/>
    <property type="molecule type" value="Genomic_DNA"/>
</dbReference>
<keyword evidence="1" id="KW-1133">Transmembrane helix</keyword>
<feature type="transmembrane region" description="Helical" evidence="1">
    <location>
        <begin position="116"/>
        <end position="132"/>
    </location>
</feature>
<sequence length="468" mass="53619">MKPILKKYLQSTNVILILSSVVVLPFLLISVFNNPSADDFCYSNYARDSGYFGLQKEAYLGWSGRYLPTIILGIPNLVSGSFVVYKLVPILLLIALFIAVYHLVSSIFVTLSIKNKSFLAIILVALYLVQMPSPTQGFYWLAGSVTYQLSIILALFMFSYVLRYLTTKNKNFIIAAILLAVLVIGTNEVTLVFINLIYGFTCAYLLFKNRKLNKGLWLLFIVMLACSAFVLLSPGSASRATTYPGNQQFMYSVLKTLKATKRHLGDWLPSIIVVLLLFFNSFAKTASKIKTPDIFKVNLFFPVLIVFSFLILGIFPVYYSLKWVPFRVVNVVYFFFLLGVFYVSFILFFKLKEKEKPFIKLSKWTKIGLFALVIFRLGGDNNVRVAYSDLISGKAYAYNKALNERYKIINQSKEETVVIPKLTVFPETIFFEDIKPDSKHWINYCYNSYFNKKEITYKTKNKQLKPHD</sequence>
<evidence type="ECO:0000256" key="1">
    <source>
        <dbReference type="SAM" id="Phobius"/>
    </source>
</evidence>
<name>A0A9X1I6G3_9FLAO</name>
<proteinExistence type="predicted"/>
<gene>
    <name evidence="2" type="ORF">LG651_10730</name>
</gene>
<organism evidence="2 3">
    <name type="scientific">Neotamlana sargassicola</name>
    <dbReference type="NCBI Taxonomy" id="2883125"/>
    <lineage>
        <taxon>Bacteria</taxon>
        <taxon>Pseudomonadati</taxon>
        <taxon>Bacteroidota</taxon>
        <taxon>Flavobacteriia</taxon>
        <taxon>Flavobacteriales</taxon>
        <taxon>Flavobacteriaceae</taxon>
        <taxon>Neotamlana</taxon>
    </lineage>
</organism>
<dbReference type="Pfam" id="PF19528">
    <property type="entry name" value="DUF6056"/>
    <property type="match status" value="1"/>
</dbReference>
<feature type="transmembrane region" description="Helical" evidence="1">
    <location>
        <begin position="267"/>
        <end position="287"/>
    </location>
</feature>
<dbReference type="RefSeq" id="WP_226696126.1">
    <property type="nucleotide sequence ID" value="NZ_JAJAPX010000004.1"/>
</dbReference>
<feature type="transmembrane region" description="Helical" evidence="1">
    <location>
        <begin position="169"/>
        <end position="185"/>
    </location>
</feature>
<evidence type="ECO:0000313" key="3">
    <source>
        <dbReference type="Proteomes" id="UP001139286"/>
    </source>
</evidence>
<feature type="transmembrane region" description="Helical" evidence="1">
    <location>
        <begin position="216"/>
        <end position="237"/>
    </location>
</feature>
<dbReference type="InterPro" id="IPR045691">
    <property type="entry name" value="DUF6056"/>
</dbReference>
<feature type="transmembrane region" description="Helical" evidence="1">
    <location>
        <begin position="331"/>
        <end position="351"/>
    </location>
</feature>
<evidence type="ECO:0000313" key="2">
    <source>
        <dbReference type="EMBL" id="MCB4808725.1"/>
    </source>
</evidence>
<feature type="transmembrane region" description="Helical" evidence="1">
    <location>
        <begin position="138"/>
        <end position="162"/>
    </location>
</feature>
<dbReference type="AlphaFoldDB" id="A0A9X1I6G3"/>
<keyword evidence="1" id="KW-0812">Transmembrane</keyword>
<accession>A0A9X1I6G3</accession>
<comment type="caution">
    <text evidence="2">The sequence shown here is derived from an EMBL/GenBank/DDBJ whole genome shotgun (WGS) entry which is preliminary data.</text>
</comment>
<protein>
    <submittedName>
        <fullName evidence="2">DUF6056 family protein</fullName>
    </submittedName>
</protein>
<keyword evidence="3" id="KW-1185">Reference proteome</keyword>
<feature type="transmembrane region" description="Helical" evidence="1">
    <location>
        <begin position="82"/>
        <end position="104"/>
    </location>
</feature>
<feature type="transmembrane region" description="Helical" evidence="1">
    <location>
        <begin position="299"/>
        <end position="319"/>
    </location>
</feature>
<dbReference type="Proteomes" id="UP001139286">
    <property type="component" value="Unassembled WGS sequence"/>
</dbReference>
<feature type="transmembrane region" description="Helical" evidence="1">
    <location>
        <begin position="12"/>
        <end position="32"/>
    </location>
</feature>
<keyword evidence="1" id="KW-0472">Membrane</keyword>
<reference evidence="2" key="1">
    <citation type="submission" date="2021-10" db="EMBL/GenBank/DDBJ databases">
        <title>Tamlana sargassums sp. nov., and Tamlana laminarinivorans sp. nov., two new bacteria isolated from the brown alga.</title>
        <authorList>
            <person name="Li J."/>
        </authorList>
    </citation>
    <scope>NUCLEOTIDE SEQUENCE</scope>
    <source>
        <strain evidence="2">62-3</strain>
    </source>
</reference>